<dbReference type="PANTHER" id="PTHR43433:SF5">
    <property type="entry name" value="AB HYDROLASE-1 DOMAIN-CONTAINING PROTEIN"/>
    <property type="match status" value="1"/>
</dbReference>
<dbReference type="PANTHER" id="PTHR43433">
    <property type="entry name" value="HYDROLASE, ALPHA/BETA FOLD FAMILY PROTEIN"/>
    <property type="match status" value="1"/>
</dbReference>
<dbReference type="RefSeq" id="WP_088925391.1">
    <property type="nucleotide sequence ID" value="NZ_CADFGW010000010.1"/>
</dbReference>
<reference evidence="2 3" key="1">
    <citation type="submission" date="2016-04" db="EMBL/GenBank/DDBJ databases">
        <authorList>
            <person name="Peeters C."/>
        </authorList>
    </citation>
    <scope>NUCLEOTIDE SEQUENCE [LARGE SCALE GENOMIC DNA]</scope>
    <source>
        <strain evidence="2">LMG 29311</strain>
    </source>
</reference>
<dbReference type="GO" id="GO:0016787">
    <property type="term" value="F:hydrolase activity"/>
    <property type="evidence" value="ECO:0007669"/>
    <property type="project" value="UniProtKB-KW"/>
</dbReference>
<dbReference type="Pfam" id="PF00561">
    <property type="entry name" value="Abhydrolase_1"/>
    <property type="match status" value="1"/>
</dbReference>
<sequence length="291" mass="31453">MTESPSVRAATKCIDVGDAHLAWREFGRSDGTPLVMLHRFRATMDHWDPDLLDALARGRRIVLLDSAGVGFSSGHVPETIAGMADVVARFMRALGIDRADMLGWSMGGAVALSLALNYPALVRRLILAGTGPGGVPESPRAPDKVWHVAGKPENSDDDFLYLFFTDSTASRNAGLASLRRLDRRLVNSAAIVSSEGVQRQAAAIAAWGQGRDSAFARLGEINVPVFVANGSHDIMVHAYNSYIMSQRLSNASLTLYPDSGHGFLFQYPHRFARDVLEFLGTHHSDPVGGLS</sequence>
<name>A0ABD7LHC3_9BURK</name>
<evidence type="ECO:0000259" key="1">
    <source>
        <dbReference type="Pfam" id="PF00561"/>
    </source>
</evidence>
<keyword evidence="2" id="KW-0378">Hydrolase</keyword>
<dbReference type="EMBL" id="FKJW01000003">
    <property type="protein sequence ID" value="SAK15344.1"/>
    <property type="molecule type" value="Genomic_DNA"/>
</dbReference>
<proteinExistence type="predicted"/>
<dbReference type="AlphaFoldDB" id="A0ABD7LHC3"/>
<feature type="domain" description="AB hydrolase-1" evidence="1">
    <location>
        <begin position="33"/>
        <end position="265"/>
    </location>
</feature>
<dbReference type="Gene3D" id="3.40.50.1820">
    <property type="entry name" value="alpha/beta hydrolase"/>
    <property type="match status" value="1"/>
</dbReference>
<dbReference type="PRINTS" id="PR00111">
    <property type="entry name" value="ABHYDROLASE"/>
</dbReference>
<dbReference type="Proteomes" id="UP000196218">
    <property type="component" value="Unassembled WGS sequence"/>
</dbReference>
<gene>
    <name evidence="2" type="ORF">UA18_01228</name>
</gene>
<dbReference type="InterPro" id="IPR029058">
    <property type="entry name" value="AB_hydrolase_fold"/>
</dbReference>
<evidence type="ECO:0000313" key="3">
    <source>
        <dbReference type="Proteomes" id="UP000196218"/>
    </source>
</evidence>
<dbReference type="InterPro" id="IPR050471">
    <property type="entry name" value="AB_hydrolase"/>
</dbReference>
<protein>
    <submittedName>
        <fullName evidence="2">Alpha/beta hydrolase</fullName>
    </submittedName>
</protein>
<comment type="caution">
    <text evidence="2">The sequence shown here is derived from an EMBL/GenBank/DDBJ whole genome shotgun (WGS) entry which is preliminary data.</text>
</comment>
<dbReference type="InterPro" id="IPR000073">
    <property type="entry name" value="AB_hydrolase_1"/>
</dbReference>
<accession>A0ABD7LHC3</accession>
<evidence type="ECO:0000313" key="2">
    <source>
        <dbReference type="EMBL" id="SAK15344.1"/>
    </source>
</evidence>
<dbReference type="SUPFAM" id="SSF53474">
    <property type="entry name" value="alpha/beta-Hydrolases"/>
    <property type="match status" value="1"/>
</dbReference>
<organism evidence="2 3">
    <name type="scientific">Burkholderia multivorans</name>
    <dbReference type="NCBI Taxonomy" id="87883"/>
    <lineage>
        <taxon>Bacteria</taxon>
        <taxon>Pseudomonadati</taxon>
        <taxon>Pseudomonadota</taxon>
        <taxon>Betaproteobacteria</taxon>
        <taxon>Burkholderiales</taxon>
        <taxon>Burkholderiaceae</taxon>
        <taxon>Burkholderia</taxon>
        <taxon>Burkholderia cepacia complex</taxon>
    </lineage>
</organism>